<feature type="region of interest" description="Disordered" evidence="1">
    <location>
        <begin position="74"/>
        <end position="103"/>
    </location>
</feature>
<sequence length="166" mass="19641">MESANSAITEVFEIPQKKPESLYTRCIVQAPKLLKQLRSRKTETNRSTNRLSLDLYSELPDRIKVQILERIEVQEAMPSKKDEEKPRNDIKRSDSIEKQKKKVVDLQNEMEKVKMTYEKKLDYLLSRLEKKEEELKQVVDKNQSKKDLSFQDHVVPTPLSKPRYCF</sequence>
<evidence type="ECO:0000313" key="2">
    <source>
        <dbReference type="EMBL" id="GFH54405.1"/>
    </source>
</evidence>
<accession>A0AAD3D0I3</accession>
<evidence type="ECO:0000313" key="3">
    <source>
        <dbReference type="EMBL" id="GFH54407.1"/>
    </source>
</evidence>
<reference evidence="2 5" key="2">
    <citation type="journal article" date="2021" name="Sci. Rep.">
        <title>The genome of the diatom Chaetoceros tenuissimus carries an ancient integrated fragment of an extant virus.</title>
        <authorList>
            <person name="Hongo Y."/>
            <person name="Kimura K."/>
            <person name="Takaki Y."/>
            <person name="Yoshida Y."/>
            <person name="Baba S."/>
            <person name="Kobayashi G."/>
            <person name="Nagasaki K."/>
            <person name="Hano T."/>
            <person name="Tomaru Y."/>
        </authorList>
    </citation>
    <scope>NUCLEOTIDE SEQUENCE [LARGE SCALE GENOMIC DNA]</scope>
    <source>
        <strain evidence="2 5">NIES-3715</strain>
    </source>
</reference>
<comment type="caution">
    <text evidence="2">The sequence shown here is derived from an EMBL/GenBank/DDBJ whole genome shotgun (WGS) entry which is preliminary data.</text>
</comment>
<dbReference type="EMBL" id="BLLK01000047">
    <property type="protein sequence ID" value="GFH54409.1"/>
    <property type="molecule type" value="Genomic_DNA"/>
</dbReference>
<evidence type="ECO:0000313" key="5">
    <source>
        <dbReference type="Proteomes" id="UP001054902"/>
    </source>
</evidence>
<dbReference type="AlphaFoldDB" id="A0AAD3D0I3"/>
<dbReference type="EMBL" id="BLLK01000047">
    <property type="protein sequence ID" value="GFH54405.1"/>
    <property type="molecule type" value="Genomic_DNA"/>
</dbReference>
<protein>
    <submittedName>
        <fullName evidence="2">Uncharacterized protein</fullName>
    </submittedName>
</protein>
<organism evidence="2 5">
    <name type="scientific">Chaetoceros tenuissimus</name>
    <dbReference type="NCBI Taxonomy" id="426638"/>
    <lineage>
        <taxon>Eukaryota</taxon>
        <taxon>Sar</taxon>
        <taxon>Stramenopiles</taxon>
        <taxon>Ochrophyta</taxon>
        <taxon>Bacillariophyta</taxon>
        <taxon>Coscinodiscophyceae</taxon>
        <taxon>Chaetocerotophycidae</taxon>
        <taxon>Chaetocerotales</taxon>
        <taxon>Chaetocerotaceae</taxon>
        <taxon>Chaetoceros</taxon>
    </lineage>
</organism>
<gene>
    <name evidence="2" type="ORF">CTEN210_10881</name>
    <name evidence="3" type="ORF">CTEN210_10883</name>
    <name evidence="4" type="ORF">CTEN210_10885</name>
</gene>
<reference evidence="2" key="1">
    <citation type="submission" date="2020-02" db="EMBL/GenBank/DDBJ databases">
        <authorList>
            <person name="Hongo Y."/>
            <person name="Kimura K."/>
            <person name="Takaki Y."/>
            <person name="Tomaru Y."/>
        </authorList>
    </citation>
    <scope>NUCLEOTIDE SEQUENCE</scope>
    <source>
        <strain evidence="2">NIES-3715</strain>
    </source>
</reference>
<evidence type="ECO:0000256" key="1">
    <source>
        <dbReference type="SAM" id="MobiDB-lite"/>
    </source>
</evidence>
<proteinExistence type="predicted"/>
<dbReference type="EMBL" id="BLLK01000047">
    <property type="protein sequence ID" value="GFH54407.1"/>
    <property type="molecule type" value="Genomic_DNA"/>
</dbReference>
<dbReference type="Proteomes" id="UP001054902">
    <property type="component" value="Unassembled WGS sequence"/>
</dbReference>
<name>A0AAD3D0I3_9STRA</name>
<keyword evidence="5" id="KW-1185">Reference proteome</keyword>
<evidence type="ECO:0000313" key="4">
    <source>
        <dbReference type="EMBL" id="GFH54409.1"/>
    </source>
</evidence>